<evidence type="ECO:0000313" key="3">
    <source>
        <dbReference type="Proteomes" id="UP000198917"/>
    </source>
</evidence>
<dbReference type="Pfam" id="PF07676">
    <property type="entry name" value="PD40"/>
    <property type="match status" value="1"/>
</dbReference>
<protein>
    <submittedName>
        <fullName evidence="2">WD40-like Beta Propeller Repeat</fullName>
    </submittedName>
</protein>
<accession>A0A7Z7FTR9</accession>
<dbReference type="Proteomes" id="UP000198917">
    <property type="component" value="Unassembled WGS sequence"/>
</dbReference>
<comment type="caution">
    <text evidence="2">The sequence shown here is derived from an EMBL/GenBank/DDBJ whole genome shotgun (WGS) entry which is preliminary data.</text>
</comment>
<comment type="similarity">
    <text evidence="1">Belongs to the TolB family.</text>
</comment>
<dbReference type="EMBL" id="FNEW01000007">
    <property type="protein sequence ID" value="SDK32349.1"/>
    <property type="molecule type" value="Genomic_DNA"/>
</dbReference>
<dbReference type="PANTHER" id="PTHR36842">
    <property type="entry name" value="PROTEIN TOLB HOMOLOG"/>
    <property type="match status" value="1"/>
</dbReference>
<dbReference type="InterPro" id="IPR011042">
    <property type="entry name" value="6-blade_b-propeller_TolB-like"/>
</dbReference>
<organism evidence="2 3">
    <name type="scientific">Agrobacterium fabrum</name>
    <dbReference type="NCBI Taxonomy" id="1176649"/>
    <lineage>
        <taxon>Bacteria</taxon>
        <taxon>Pseudomonadati</taxon>
        <taxon>Pseudomonadota</taxon>
        <taxon>Alphaproteobacteria</taxon>
        <taxon>Hyphomicrobiales</taxon>
        <taxon>Rhizobiaceae</taxon>
        <taxon>Rhizobium/Agrobacterium group</taxon>
        <taxon>Agrobacterium</taxon>
        <taxon>Agrobacterium tumefaciens complex</taxon>
    </lineage>
</organism>
<reference evidence="2 3" key="1">
    <citation type="submission" date="2016-10" db="EMBL/GenBank/DDBJ databases">
        <authorList>
            <person name="Varghese N."/>
            <person name="Submissions S."/>
        </authorList>
    </citation>
    <scope>NUCLEOTIDE SEQUENCE [LARGE SCALE GENOMIC DNA]</scope>
    <source>
        <strain evidence="2 3">PDC82</strain>
    </source>
</reference>
<dbReference type="PANTHER" id="PTHR36842:SF1">
    <property type="entry name" value="PROTEIN TOLB"/>
    <property type="match status" value="1"/>
</dbReference>
<name>A0A7Z7FTR9_9HYPH</name>
<dbReference type="AlphaFoldDB" id="A0A7Z7FTR9"/>
<dbReference type="SUPFAM" id="SSF82171">
    <property type="entry name" value="DPP6 N-terminal domain-like"/>
    <property type="match status" value="1"/>
</dbReference>
<proteinExistence type="inferred from homology"/>
<dbReference type="Gene3D" id="2.120.10.30">
    <property type="entry name" value="TolB, C-terminal domain"/>
    <property type="match status" value="1"/>
</dbReference>
<dbReference type="InterPro" id="IPR011659">
    <property type="entry name" value="WD40"/>
</dbReference>
<evidence type="ECO:0000256" key="1">
    <source>
        <dbReference type="ARBA" id="ARBA00009820"/>
    </source>
</evidence>
<evidence type="ECO:0000313" key="2">
    <source>
        <dbReference type="EMBL" id="SDK32349.1"/>
    </source>
</evidence>
<gene>
    <name evidence="2" type="ORF">SAMN05428983_4572</name>
</gene>
<sequence length="299" mass="32698">MKIPPRELARGQRCQVWIHDTASGENRMILETTDLLLEAPNWTLQGDALILNGRGLLWRLPIEDPSLQVIDLQGVPPLNNDHVLDPDGAHIFVSAYDDWQLYRAPLMGGAAVQVSGRQGPDGLLHFLHGVSPDGRQLAFVGVQARITDDSFTFVSAEICTLGSDGYGFRQITSGGAPADGPEYSPDGTWIYFNTEAFSGHAQIARMRPDGSEIERLTHAPTVDWFPHLSPDGQLAAHLAYPPGTKGHPADLWVELKLVRDGDWSAAVPVARIFGGQGTINVNSWAPDSRRFAFVAYPMD</sequence>